<keyword evidence="2" id="KW-1185">Reference proteome</keyword>
<dbReference type="AlphaFoldDB" id="A0A3M7QE18"/>
<reference evidence="1 2" key="1">
    <citation type="journal article" date="2018" name="Sci. Rep.">
        <title>Genomic signatures of local adaptation to the degree of environmental predictability in rotifers.</title>
        <authorList>
            <person name="Franch-Gras L."/>
            <person name="Hahn C."/>
            <person name="Garcia-Roger E.M."/>
            <person name="Carmona M.J."/>
            <person name="Serra M."/>
            <person name="Gomez A."/>
        </authorList>
    </citation>
    <scope>NUCLEOTIDE SEQUENCE [LARGE SCALE GENOMIC DNA]</scope>
    <source>
        <strain evidence="1">HYR1</strain>
    </source>
</reference>
<sequence length="126" mass="14486">MKPILFKIKKNLKIKKSKKIFIQENVSQLLNFLMKSASTLFIIAELKKVGTISGKNLPLFELFFTKNVSRLKENSPVICHKIWMTLDFQANRFIPGLEVAISPRQISEHTLLSIPMLSWGTGYYQS</sequence>
<proteinExistence type="predicted"/>
<dbReference type="EMBL" id="REGN01006502">
    <property type="protein sequence ID" value="RNA09261.1"/>
    <property type="molecule type" value="Genomic_DNA"/>
</dbReference>
<accession>A0A3M7QE18</accession>
<dbReference type="Proteomes" id="UP000276133">
    <property type="component" value="Unassembled WGS sequence"/>
</dbReference>
<organism evidence="1 2">
    <name type="scientific">Brachionus plicatilis</name>
    <name type="common">Marine rotifer</name>
    <name type="synonym">Brachionus muelleri</name>
    <dbReference type="NCBI Taxonomy" id="10195"/>
    <lineage>
        <taxon>Eukaryota</taxon>
        <taxon>Metazoa</taxon>
        <taxon>Spiralia</taxon>
        <taxon>Gnathifera</taxon>
        <taxon>Rotifera</taxon>
        <taxon>Eurotatoria</taxon>
        <taxon>Monogononta</taxon>
        <taxon>Pseudotrocha</taxon>
        <taxon>Ploima</taxon>
        <taxon>Brachionidae</taxon>
        <taxon>Brachionus</taxon>
    </lineage>
</organism>
<evidence type="ECO:0000313" key="1">
    <source>
        <dbReference type="EMBL" id="RNA09261.1"/>
    </source>
</evidence>
<evidence type="ECO:0000313" key="2">
    <source>
        <dbReference type="Proteomes" id="UP000276133"/>
    </source>
</evidence>
<name>A0A3M7QE18_BRAPC</name>
<comment type="caution">
    <text evidence="1">The sequence shown here is derived from an EMBL/GenBank/DDBJ whole genome shotgun (WGS) entry which is preliminary data.</text>
</comment>
<gene>
    <name evidence="1" type="ORF">BpHYR1_040930</name>
</gene>
<protein>
    <submittedName>
        <fullName evidence="1">Uncharacterized protein</fullName>
    </submittedName>
</protein>